<dbReference type="AlphaFoldDB" id="A0AAN5I0A3"/>
<keyword evidence="1" id="KW-0812">Transmembrane</keyword>
<feature type="non-terminal residue" evidence="2">
    <location>
        <position position="1"/>
    </location>
</feature>
<keyword evidence="1" id="KW-1133">Transmembrane helix</keyword>
<dbReference type="InterPro" id="IPR050920">
    <property type="entry name" value="Nematode_rcpt-like_delta"/>
</dbReference>
<sequence>IVPIGFEGLACVYSGLCAYYDGKYACFLLYSLVLHGFTAYNLQMTFCYRQEIENLSEMIWCFLYAPSPEHQVRELIRLHSPQYDFSDSRLIGLVDVSHSWALPSIILIVCTAFPCTLINILVGRAISSVHSIF</sequence>
<keyword evidence="1" id="KW-0472">Membrane</keyword>
<name>A0AAN5I0A3_9BILA</name>
<keyword evidence="3" id="KW-1185">Reference proteome</keyword>
<reference evidence="3" key="1">
    <citation type="submission" date="2022-10" db="EMBL/GenBank/DDBJ databases">
        <title>Genome assembly of Pristionchus species.</title>
        <authorList>
            <person name="Yoshida K."/>
            <person name="Sommer R.J."/>
        </authorList>
    </citation>
    <scope>NUCLEOTIDE SEQUENCE [LARGE SCALE GENOMIC DNA]</scope>
    <source>
        <strain evidence="3">RS5460</strain>
    </source>
</reference>
<accession>A0AAN5I0A3</accession>
<dbReference type="Proteomes" id="UP001328107">
    <property type="component" value="Unassembled WGS sequence"/>
</dbReference>
<evidence type="ECO:0000313" key="2">
    <source>
        <dbReference type="EMBL" id="GMR47055.1"/>
    </source>
</evidence>
<dbReference type="PANTHER" id="PTHR22945:SF40">
    <property type="entry name" value="SERPENTINE RECEPTOR, CLASS D (DELTA)-RELATED"/>
    <property type="match status" value="1"/>
</dbReference>
<evidence type="ECO:0008006" key="4">
    <source>
        <dbReference type="Google" id="ProtNLM"/>
    </source>
</evidence>
<protein>
    <recommendedName>
        <fullName evidence="4">G protein-coupled receptor</fullName>
    </recommendedName>
</protein>
<dbReference type="EMBL" id="BTRK01000004">
    <property type="protein sequence ID" value="GMR47055.1"/>
    <property type="molecule type" value="Genomic_DNA"/>
</dbReference>
<evidence type="ECO:0000313" key="3">
    <source>
        <dbReference type="Proteomes" id="UP001328107"/>
    </source>
</evidence>
<gene>
    <name evidence="2" type="ORF">PMAYCL1PPCAC_17250</name>
</gene>
<feature type="transmembrane region" description="Helical" evidence="1">
    <location>
        <begin position="100"/>
        <end position="122"/>
    </location>
</feature>
<dbReference type="PANTHER" id="PTHR22945">
    <property type="entry name" value="SERPENTINE RECEPTOR, CLASS D DELTA"/>
    <property type="match status" value="1"/>
</dbReference>
<evidence type="ECO:0000256" key="1">
    <source>
        <dbReference type="SAM" id="Phobius"/>
    </source>
</evidence>
<proteinExistence type="predicted"/>
<organism evidence="2 3">
    <name type="scientific">Pristionchus mayeri</name>
    <dbReference type="NCBI Taxonomy" id="1317129"/>
    <lineage>
        <taxon>Eukaryota</taxon>
        <taxon>Metazoa</taxon>
        <taxon>Ecdysozoa</taxon>
        <taxon>Nematoda</taxon>
        <taxon>Chromadorea</taxon>
        <taxon>Rhabditida</taxon>
        <taxon>Rhabditina</taxon>
        <taxon>Diplogasteromorpha</taxon>
        <taxon>Diplogasteroidea</taxon>
        <taxon>Neodiplogasteridae</taxon>
        <taxon>Pristionchus</taxon>
    </lineage>
</organism>
<comment type="caution">
    <text evidence="2">The sequence shown here is derived from an EMBL/GenBank/DDBJ whole genome shotgun (WGS) entry which is preliminary data.</text>
</comment>